<evidence type="ECO:0000259" key="1">
    <source>
        <dbReference type="Pfam" id="PF05050"/>
    </source>
</evidence>
<dbReference type="PANTHER" id="PTHR34203:SF15">
    <property type="entry name" value="SLL1173 PROTEIN"/>
    <property type="match status" value="1"/>
</dbReference>
<comment type="caution">
    <text evidence="2">The sequence shown here is derived from an EMBL/GenBank/DDBJ whole genome shotgun (WGS) entry which is preliminary data.</text>
</comment>
<dbReference type="SUPFAM" id="SSF53335">
    <property type="entry name" value="S-adenosyl-L-methionine-dependent methyltransferases"/>
    <property type="match status" value="1"/>
</dbReference>
<keyword evidence="2" id="KW-0489">Methyltransferase</keyword>
<dbReference type="Pfam" id="PF05050">
    <property type="entry name" value="Methyltransf_21"/>
    <property type="match status" value="1"/>
</dbReference>
<evidence type="ECO:0000313" key="3">
    <source>
        <dbReference type="Proteomes" id="UP001068379"/>
    </source>
</evidence>
<sequence>MSNDPRDHGGLRLKQALLQLGRNEMLRAELVRWLKAAEQHFDSTLSVRDEITGPIIDALHADSDQYEKSLEDGTKFSFYYRTKIARDFLLSDREHPSHVWEPQTTRLLKYLSQQNEGDVLVGGAYFGDHAILLGRQLVGSCRQVHCFEPNAAQAEMLQKNVALNQLSNLVINRTGIWDATNQLLKLDGFDSFANAVLVDGGEDSFPTTTIDDYCQQAGRQLGLLMLDIEGAEYRALKGALNMLKRDRPAVVFELHREYVDWTSGLLHTPICELLTSLGYTLYAIRDFNSHREMGNQLIELIPAGSVYLEGPPHGFNMLAVQDRAVIETALFRIVSGVSPKLLVHKDPKLHHPLDGLQ</sequence>
<dbReference type="GO" id="GO:0008168">
    <property type="term" value="F:methyltransferase activity"/>
    <property type="evidence" value="ECO:0007669"/>
    <property type="project" value="UniProtKB-KW"/>
</dbReference>
<dbReference type="RefSeq" id="WP_269358628.1">
    <property type="nucleotide sequence ID" value="NZ_JAPWHE010000006.1"/>
</dbReference>
<reference evidence="2" key="1">
    <citation type="submission" date="2022-12" db="EMBL/GenBank/DDBJ databases">
        <title>Bacterial isolates from different developmental stages of Nematostella vectensis.</title>
        <authorList>
            <person name="Fraune S."/>
        </authorList>
    </citation>
    <scope>NUCLEOTIDE SEQUENCE</scope>
    <source>
        <strain evidence="2">G21619-S1</strain>
    </source>
</reference>
<name>A0ABT4M4F6_9BURK</name>
<protein>
    <submittedName>
        <fullName evidence="2">FkbM family methyltransferase</fullName>
    </submittedName>
</protein>
<dbReference type="InterPro" id="IPR029063">
    <property type="entry name" value="SAM-dependent_MTases_sf"/>
</dbReference>
<organism evidence="2 3">
    <name type="scientific">Castellaniella denitrificans</name>
    <dbReference type="NCBI Taxonomy" id="56119"/>
    <lineage>
        <taxon>Bacteria</taxon>
        <taxon>Pseudomonadati</taxon>
        <taxon>Pseudomonadota</taxon>
        <taxon>Betaproteobacteria</taxon>
        <taxon>Burkholderiales</taxon>
        <taxon>Alcaligenaceae</taxon>
        <taxon>Castellaniella</taxon>
    </lineage>
</organism>
<dbReference type="Gene3D" id="3.40.50.150">
    <property type="entry name" value="Vaccinia Virus protein VP39"/>
    <property type="match status" value="1"/>
</dbReference>
<dbReference type="Proteomes" id="UP001068379">
    <property type="component" value="Unassembled WGS sequence"/>
</dbReference>
<dbReference type="EMBL" id="JAPWHE010000006">
    <property type="protein sequence ID" value="MCZ4330203.1"/>
    <property type="molecule type" value="Genomic_DNA"/>
</dbReference>
<dbReference type="GO" id="GO:0032259">
    <property type="term" value="P:methylation"/>
    <property type="evidence" value="ECO:0007669"/>
    <property type="project" value="UniProtKB-KW"/>
</dbReference>
<gene>
    <name evidence="2" type="ORF">O4H32_09610</name>
</gene>
<dbReference type="NCBIfam" id="TIGR01444">
    <property type="entry name" value="fkbM_fam"/>
    <property type="match status" value="1"/>
</dbReference>
<evidence type="ECO:0000313" key="2">
    <source>
        <dbReference type="EMBL" id="MCZ4330203.1"/>
    </source>
</evidence>
<dbReference type="InterPro" id="IPR006342">
    <property type="entry name" value="FkbM_mtfrase"/>
</dbReference>
<keyword evidence="3" id="KW-1185">Reference proteome</keyword>
<feature type="domain" description="Methyltransferase FkbM" evidence="1">
    <location>
        <begin position="123"/>
        <end position="279"/>
    </location>
</feature>
<accession>A0ABT4M4F6</accession>
<proteinExistence type="predicted"/>
<dbReference type="InterPro" id="IPR052514">
    <property type="entry name" value="SAM-dependent_MTase"/>
</dbReference>
<dbReference type="PANTHER" id="PTHR34203">
    <property type="entry name" value="METHYLTRANSFERASE, FKBM FAMILY PROTEIN"/>
    <property type="match status" value="1"/>
</dbReference>
<keyword evidence="2" id="KW-0808">Transferase</keyword>